<evidence type="ECO:0000256" key="7">
    <source>
        <dbReference type="ARBA" id="ARBA00022603"/>
    </source>
</evidence>
<evidence type="ECO:0000313" key="16">
    <source>
        <dbReference type="Proteomes" id="UP000315343"/>
    </source>
</evidence>
<dbReference type="SUPFAM" id="SSF75217">
    <property type="entry name" value="alpha/beta knot"/>
    <property type="match status" value="1"/>
</dbReference>
<comment type="similarity">
    <text evidence="2 12">Belongs to the RNA methyltransferase RsmE family.</text>
</comment>
<comment type="function">
    <text evidence="10 12">Specifically methylates the N3 position of the uracil ring of uridine 1498 (m3U1498) in 16S rRNA. Acts on the fully assembled 30S ribosomal subunit.</text>
</comment>
<evidence type="ECO:0000256" key="4">
    <source>
        <dbReference type="ARBA" id="ARBA00013673"/>
    </source>
</evidence>
<evidence type="ECO:0000256" key="5">
    <source>
        <dbReference type="ARBA" id="ARBA00022490"/>
    </source>
</evidence>
<accession>A0A562J2G3</accession>
<keyword evidence="7 12" id="KW-0489">Methyltransferase</keyword>
<keyword evidence="5 12" id="KW-0963">Cytoplasm</keyword>
<evidence type="ECO:0000256" key="2">
    <source>
        <dbReference type="ARBA" id="ARBA00005528"/>
    </source>
</evidence>
<evidence type="ECO:0000256" key="3">
    <source>
        <dbReference type="ARBA" id="ARBA00012328"/>
    </source>
</evidence>
<dbReference type="Pfam" id="PF20260">
    <property type="entry name" value="PUA_4"/>
    <property type="match status" value="1"/>
</dbReference>
<dbReference type="EMBL" id="VLKH01000014">
    <property type="protein sequence ID" value="TWH77015.1"/>
    <property type="molecule type" value="Genomic_DNA"/>
</dbReference>
<dbReference type="NCBIfam" id="TIGR00046">
    <property type="entry name" value="RsmE family RNA methyltransferase"/>
    <property type="match status" value="1"/>
</dbReference>
<dbReference type="PANTHER" id="PTHR30027">
    <property type="entry name" value="RIBOSOMAL RNA SMALL SUBUNIT METHYLTRANSFERASE E"/>
    <property type="match status" value="1"/>
</dbReference>
<protein>
    <recommendedName>
        <fullName evidence="4 12">Ribosomal RNA small subunit methyltransferase E</fullName>
        <ecNumber evidence="3 12">2.1.1.193</ecNumber>
    </recommendedName>
</protein>
<dbReference type="CDD" id="cd18084">
    <property type="entry name" value="RsmE-like"/>
    <property type="match status" value="1"/>
</dbReference>
<dbReference type="OrthoDB" id="9815641at2"/>
<sequence>MFRYFCSDDCIENNSVSVTGGDARHLKTILRAQEGDIISVVTDSNEYKARIEAINKDDIVCSLIEEIQRNNESKINITLCQGIPKQTKMETIIQQNVELGVKSFIPLITERTVVKLNDKDREQKKLDRWQKIAKESAKQSKRNIIPQVEEITTVKELVERLKQEDAEIIVPYELEDMKILKDVLKEPKDNYYIIIGPEGGFDIKEIEMFKEIGANIVTLGKRILRTETAGVVAASVVMYACDEMV</sequence>
<comment type="subcellular location">
    <subcellularLocation>
        <location evidence="1 12">Cytoplasm</location>
    </subcellularLocation>
</comment>
<evidence type="ECO:0000256" key="12">
    <source>
        <dbReference type="PIRNR" id="PIRNR015601"/>
    </source>
</evidence>
<dbReference type="InterPro" id="IPR029026">
    <property type="entry name" value="tRNA_m1G_MTases_N"/>
</dbReference>
<evidence type="ECO:0000256" key="9">
    <source>
        <dbReference type="ARBA" id="ARBA00022691"/>
    </source>
</evidence>
<dbReference type="NCBIfam" id="NF008692">
    <property type="entry name" value="PRK11713.1-5"/>
    <property type="match status" value="1"/>
</dbReference>
<dbReference type="InterPro" id="IPR046886">
    <property type="entry name" value="RsmE_MTase_dom"/>
</dbReference>
<dbReference type="AlphaFoldDB" id="A0A562J2G3"/>
<evidence type="ECO:0000256" key="8">
    <source>
        <dbReference type="ARBA" id="ARBA00022679"/>
    </source>
</evidence>
<dbReference type="RefSeq" id="WP_145086692.1">
    <property type="nucleotide sequence ID" value="NZ_VLKH01000014.1"/>
</dbReference>
<organism evidence="15 16">
    <name type="scientific">Sedimentibacter saalensis</name>
    <dbReference type="NCBI Taxonomy" id="130788"/>
    <lineage>
        <taxon>Bacteria</taxon>
        <taxon>Bacillati</taxon>
        <taxon>Bacillota</taxon>
        <taxon>Tissierellia</taxon>
        <taxon>Sedimentibacter</taxon>
    </lineage>
</organism>
<comment type="caution">
    <text evidence="15">The sequence shown here is derived from an EMBL/GenBank/DDBJ whole genome shotgun (WGS) entry which is preliminary data.</text>
</comment>
<comment type="catalytic activity">
    <reaction evidence="11 12">
        <text>uridine(1498) in 16S rRNA + S-adenosyl-L-methionine = N(3)-methyluridine(1498) in 16S rRNA + S-adenosyl-L-homocysteine + H(+)</text>
        <dbReference type="Rhea" id="RHEA:42920"/>
        <dbReference type="Rhea" id="RHEA-COMP:10283"/>
        <dbReference type="Rhea" id="RHEA-COMP:10284"/>
        <dbReference type="ChEBI" id="CHEBI:15378"/>
        <dbReference type="ChEBI" id="CHEBI:57856"/>
        <dbReference type="ChEBI" id="CHEBI:59789"/>
        <dbReference type="ChEBI" id="CHEBI:65315"/>
        <dbReference type="ChEBI" id="CHEBI:74502"/>
        <dbReference type="EC" id="2.1.1.193"/>
    </reaction>
</comment>
<dbReference type="SUPFAM" id="SSF88697">
    <property type="entry name" value="PUA domain-like"/>
    <property type="match status" value="1"/>
</dbReference>
<evidence type="ECO:0000259" key="14">
    <source>
        <dbReference type="Pfam" id="PF20260"/>
    </source>
</evidence>
<evidence type="ECO:0000256" key="10">
    <source>
        <dbReference type="ARBA" id="ARBA00025699"/>
    </source>
</evidence>
<dbReference type="GO" id="GO:0005737">
    <property type="term" value="C:cytoplasm"/>
    <property type="evidence" value="ECO:0007669"/>
    <property type="project" value="UniProtKB-SubCell"/>
</dbReference>
<dbReference type="PANTHER" id="PTHR30027:SF3">
    <property type="entry name" value="16S RRNA (URACIL(1498)-N(3))-METHYLTRANSFERASE"/>
    <property type="match status" value="1"/>
</dbReference>
<feature type="domain" description="Ribosomal RNA small subunit methyltransferase E methyltransferase" evidence="13">
    <location>
        <begin position="72"/>
        <end position="237"/>
    </location>
</feature>
<dbReference type="PIRSF" id="PIRSF015601">
    <property type="entry name" value="MTase_slr0722"/>
    <property type="match status" value="1"/>
</dbReference>
<gene>
    <name evidence="15" type="ORF">LY60_03491</name>
</gene>
<evidence type="ECO:0000256" key="11">
    <source>
        <dbReference type="ARBA" id="ARBA00047944"/>
    </source>
</evidence>
<reference evidence="15 16" key="1">
    <citation type="submission" date="2019-07" db="EMBL/GenBank/DDBJ databases">
        <title>Genomic Encyclopedia of Type Strains, Phase I: the one thousand microbial genomes (KMG-I) project.</title>
        <authorList>
            <person name="Kyrpides N."/>
        </authorList>
    </citation>
    <scope>NUCLEOTIDE SEQUENCE [LARGE SCALE GENOMIC DNA]</scope>
    <source>
        <strain evidence="15 16">DSM 13558</strain>
    </source>
</reference>
<dbReference type="InterPro" id="IPR029028">
    <property type="entry name" value="Alpha/beta_knot_MTases"/>
</dbReference>
<keyword evidence="9 12" id="KW-0949">S-adenosyl-L-methionine</keyword>
<keyword evidence="6 12" id="KW-0698">rRNA processing</keyword>
<dbReference type="InterPro" id="IPR006700">
    <property type="entry name" value="RsmE"/>
</dbReference>
<dbReference type="InterPro" id="IPR015947">
    <property type="entry name" value="PUA-like_sf"/>
</dbReference>
<dbReference type="GO" id="GO:0070475">
    <property type="term" value="P:rRNA base methylation"/>
    <property type="evidence" value="ECO:0007669"/>
    <property type="project" value="TreeGrafter"/>
</dbReference>
<evidence type="ECO:0000256" key="1">
    <source>
        <dbReference type="ARBA" id="ARBA00004496"/>
    </source>
</evidence>
<name>A0A562J2G3_9FIRM</name>
<dbReference type="Proteomes" id="UP000315343">
    <property type="component" value="Unassembled WGS sequence"/>
</dbReference>
<dbReference type="EC" id="2.1.1.193" evidence="3 12"/>
<feature type="domain" description="Ribosomal RNA small subunit methyltransferase E PUA-like" evidence="14">
    <location>
        <begin position="18"/>
        <end position="63"/>
    </location>
</feature>
<evidence type="ECO:0000259" key="13">
    <source>
        <dbReference type="Pfam" id="PF04452"/>
    </source>
</evidence>
<keyword evidence="16" id="KW-1185">Reference proteome</keyword>
<proteinExistence type="inferred from homology"/>
<dbReference type="InterPro" id="IPR046887">
    <property type="entry name" value="RsmE_PUA-like"/>
</dbReference>
<dbReference type="Gene3D" id="3.40.1280.10">
    <property type="match status" value="1"/>
</dbReference>
<evidence type="ECO:0000313" key="15">
    <source>
        <dbReference type="EMBL" id="TWH77015.1"/>
    </source>
</evidence>
<dbReference type="Pfam" id="PF04452">
    <property type="entry name" value="Methyltrans_RNA"/>
    <property type="match status" value="1"/>
</dbReference>
<keyword evidence="8 12" id="KW-0808">Transferase</keyword>
<evidence type="ECO:0000256" key="6">
    <source>
        <dbReference type="ARBA" id="ARBA00022552"/>
    </source>
</evidence>
<dbReference type="GO" id="GO:0070042">
    <property type="term" value="F:rRNA (uridine-N3-)-methyltransferase activity"/>
    <property type="evidence" value="ECO:0007669"/>
    <property type="project" value="TreeGrafter"/>
</dbReference>